<dbReference type="PROSITE" id="PS50943">
    <property type="entry name" value="HTH_CROC1"/>
    <property type="match status" value="1"/>
</dbReference>
<feature type="domain" description="HTH cro/C1-type" evidence="1">
    <location>
        <begin position="27"/>
        <end position="72"/>
    </location>
</feature>
<name>A0A0L6CQ09_9RHOB</name>
<dbReference type="Pfam" id="PF01381">
    <property type="entry name" value="HTH_3"/>
    <property type="match status" value="1"/>
</dbReference>
<gene>
    <name evidence="2" type="ORF">ROTO_36310</name>
</gene>
<sequence length="133" mass="14506">MTKKPHQDTRLAKYVERRILELKSRKTQAEIAAQAGFVNPNMITMIKQGKSKAALDRIPALARALECDPAYLMRLSLEQSVGRTAAAAVIEIFGSPVTANELSWIEAIRAASGNSDPRLTSRAQAAINAIFGR</sequence>
<dbReference type="Proteomes" id="UP000037046">
    <property type="component" value="Unassembled WGS sequence"/>
</dbReference>
<evidence type="ECO:0000313" key="3">
    <source>
        <dbReference type="Proteomes" id="UP000037046"/>
    </source>
</evidence>
<accession>A0A0L6CQ09</accession>
<comment type="caution">
    <text evidence="2">The sequence shown here is derived from an EMBL/GenBank/DDBJ whole genome shotgun (WGS) entry which is preliminary data.</text>
</comment>
<proteinExistence type="predicted"/>
<dbReference type="OrthoDB" id="7859023at2"/>
<dbReference type="InterPro" id="IPR001387">
    <property type="entry name" value="Cro/C1-type_HTH"/>
</dbReference>
<reference evidence="3" key="1">
    <citation type="submission" date="2015-07" db="EMBL/GenBank/DDBJ databases">
        <title>Draft Genome Sequence of Roseovarius tolerans EL-164, a producer of N-Acylated Alanine Methyl Esters (NAMEs).</title>
        <authorList>
            <person name="Voget S."/>
            <person name="Bruns H."/>
            <person name="Wagner-Doebler I."/>
            <person name="Schulz S."/>
            <person name="Daniel R."/>
        </authorList>
    </citation>
    <scope>NUCLEOTIDE SEQUENCE [LARGE SCALE GENOMIC DNA]</scope>
    <source>
        <strain evidence="3">EL-164</strain>
    </source>
</reference>
<protein>
    <recommendedName>
        <fullName evidence="1">HTH cro/C1-type domain-containing protein</fullName>
    </recommendedName>
</protein>
<dbReference type="PATRIC" id="fig|74031.6.peg.3728"/>
<organism evidence="2 3">
    <name type="scientific">Roseovarius tolerans</name>
    <dbReference type="NCBI Taxonomy" id="74031"/>
    <lineage>
        <taxon>Bacteria</taxon>
        <taxon>Pseudomonadati</taxon>
        <taxon>Pseudomonadota</taxon>
        <taxon>Alphaproteobacteria</taxon>
        <taxon>Rhodobacterales</taxon>
        <taxon>Roseobacteraceae</taxon>
        <taxon>Roseovarius</taxon>
    </lineage>
</organism>
<dbReference type="STRING" id="74031.SAMN04488077_103163"/>
<dbReference type="EMBL" id="LGVV01000097">
    <property type="protein sequence ID" value="KNX39837.1"/>
    <property type="molecule type" value="Genomic_DNA"/>
</dbReference>
<dbReference type="CDD" id="cd00093">
    <property type="entry name" value="HTH_XRE"/>
    <property type="match status" value="1"/>
</dbReference>
<keyword evidence="3" id="KW-1185">Reference proteome</keyword>
<evidence type="ECO:0000313" key="2">
    <source>
        <dbReference type="EMBL" id="KNX39837.1"/>
    </source>
</evidence>
<dbReference type="SMART" id="SM00530">
    <property type="entry name" value="HTH_XRE"/>
    <property type="match status" value="1"/>
</dbReference>
<dbReference type="AlphaFoldDB" id="A0A0L6CQ09"/>
<dbReference type="GO" id="GO:0003677">
    <property type="term" value="F:DNA binding"/>
    <property type="evidence" value="ECO:0007669"/>
    <property type="project" value="InterPro"/>
</dbReference>
<evidence type="ECO:0000259" key="1">
    <source>
        <dbReference type="PROSITE" id="PS50943"/>
    </source>
</evidence>
<dbReference type="RefSeq" id="WP_050664434.1">
    <property type="nucleotide sequence ID" value="NZ_CP118494.1"/>
</dbReference>
<dbReference type="Gene3D" id="1.10.260.40">
    <property type="entry name" value="lambda repressor-like DNA-binding domains"/>
    <property type="match status" value="1"/>
</dbReference>
<dbReference type="InterPro" id="IPR010982">
    <property type="entry name" value="Lambda_DNA-bd_dom_sf"/>
</dbReference>
<dbReference type="SUPFAM" id="SSF47413">
    <property type="entry name" value="lambda repressor-like DNA-binding domains"/>
    <property type="match status" value="1"/>
</dbReference>